<evidence type="ECO:0000313" key="2">
    <source>
        <dbReference type="Proteomes" id="UP000233469"/>
    </source>
</evidence>
<evidence type="ECO:0000313" key="1">
    <source>
        <dbReference type="EMBL" id="PKK61890.1"/>
    </source>
</evidence>
<reference evidence="1 2" key="1">
    <citation type="submission" date="2016-04" db="EMBL/GenBank/DDBJ databases">
        <title>Genome analyses suggest a sexual origin of heterokaryosis in a supposedly ancient asexual fungus.</title>
        <authorList>
            <person name="Ropars J."/>
            <person name="Sedzielewska K."/>
            <person name="Noel J."/>
            <person name="Charron P."/>
            <person name="Farinelli L."/>
            <person name="Marton T."/>
            <person name="Kruger M."/>
            <person name="Pelin A."/>
            <person name="Brachmann A."/>
            <person name="Corradi N."/>
        </authorList>
    </citation>
    <scope>NUCLEOTIDE SEQUENCE [LARGE SCALE GENOMIC DNA]</scope>
    <source>
        <strain evidence="1 2">C2</strain>
    </source>
</reference>
<dbReference type="EMBL" id="LLXL01002085">
    <property type="protein sequence ID" value="PKK61890.1"/>
    <property type="molecule type" value="Genomic_DNA"/>
</dbReference>
<accession>A0A2N1MJT6</accession>
<dbReference type="VEuPathDB" id="FungiDB:RhiirFUN_012705"/>
<dbReference type="Proteomes" id="UP000233469">
    <property type="component" value="Unassembled WGS sequence"/>
</dbReference>
<reference evidence="1 2" key="2">
    <citation type="submission" date="2017-10" db="EMBL/GenBank/DDBJ databases">
        <title>Extensive intraspecific genome diversity in a model arbuscular mycorrhizal fungus.</title>
        <authorList>
            <person name="Chen E.C.H."/>
            <person name="Morin E."/>
            <person name="Baudet D."/>
            <person name="Noel J."/>
            <person name="Ndikumana S."/>
            <person name="Charron P."/>
            <person name="St-Onge C."/>
            <person name="Giorgi J."/>
            <person name="Grigoriev I.V."/>
            <person name="Roux C."/>
            <person name="Martin F.M."/>
            <person name="Corradi N."/>
        </authorList>
    </citation>
    <scope>NUCLEOTIDE SEQUENCE [LARGE SCALE GENOMIC DNA]</scope>
    <source>
        <strain evidence="1 2">C2</strain>
    </source>
</reference>
<proteinExistence type="predicted"/>
<dbReference type="VEuPathDB" id="FungiDB:FUN_011427"/>
<organism evidence="1 2">
    <name type="scientific">Rhizophagus irregularis</name>
    <dbReference type="NCBI Taxonomy" id="588596"/>
    <lineage>
        <taxon>Eukaryota</taxon>
        <taxon>Fungi</taxon>
        <taxon>Fungi incertae sedis</taxon>
        <taxon>Mucoromycota</taxon>
        <taxon>Glomeromycotina</taxon>
        <taxon>Glomeromycetes</taxon>
        <taxon>Glomerales</taxon>
        <taxon>Glomeraceae</taxon>
        <taxon>Rhizophagus</taxon>
    </lineage>
</organism>
<dbReference type="AlphaFoldDB" id="A0A2N1MJT6"/>
<sequence length="192" mass="21151">MYPSQDNITSRSAHESNITGFMNNDCATTAIQTEHPPSINCNSCNHNNSISGMNKNDDIFLSHAIISPDHNNYQQSMPNNISNNNDIISPAHNDYQRQISNDASNENVTSNISPGNKYQQPVPNNVSSSQFSPQYNDQISPRSNVFPLLKSLGITINSPRTSININIIVPSTSSDILNLLQQDHSTYSNNSS</sequence>
<name>A0A2N1MJT6_9GLOM</name>
<comment type="caution">
    <text evidence="1">The sequence shown here is derived from an EMBL/GenBank/DDBJ whole genome shotgun (WGS) entry which is preliminary data.</text>
</comment>
<dbReference type="OrthoDB" id="2376582at2759"/>
<gene>
    <name evidence="1" type="ORF">RhiirC2_791171</name>
</gene>
<protein>
    <submittedName>
        <fullName evidence="1">Uncharacterized protein</fullName>
    </submittedName>
</protein>
<dbReference type="VEuPathDB" id="FungiDB:RhiirA1_473354"/>